<comment type="subcellular location">
    <subcellularLocation>
        <location evidence="1">Secreted</location>
    </subcellularLocation>
</comment>
<name>A0AAU9G4L3_DROMD</name>
<evidence type="ECO:0000256" key="6">
    <source>
        <dbReference type="SAM" id="SignalP"/>
    </source>
</evidence>
<dbReference type="InterPro" id="IPR036728">
    <property type="entry name" value="PBP_GOBP_sf"/>
</dbReference>
<keyword evidence="5" id="KW-1015">Disulfide bond</keyword>
<dbReference type="GO" id="GO:0005615">
    <property type="term" value="C:extracellular space"/>
    <property type="evidence" value="ECO:0007669"/>
    <property type="project" value="TreeGrafter"/>
</dbReference>
<dbReference type="SUPFAM" id="SSF47565">
    <property type="entry name" value="Insect pheromone/odorant-binding proteins"/>
    <property type="match status" value="1"/>
</dbReference>
<comment type="similarity">
    <text evidence="2">Belongs to the PBP/GOBP family.</text>
</comment>
<keyword evidence="4 6" id="KW-0732">Signal</keyword>
<dbReference type="AlphaFoldDB" id="A0AAU9G4L3"/>
<sequence>MMRPTMLAMIGSLLLLLLLQRDCVQGQGFDLTKILASRSTEPIWTVMVRQLPHVQEMIDTGRKECIQQLKLPKDQRPLMKVSNPTEKEKCLIECVLKKTKLMDDKNKLNLGQVEKLTSLVTQDNKMAIALSCSLAQTCNRAVTTKSSCEAAHQLNQCISRQLERNNVKLIW</sequence>
<dbReference type="CDD" id="cd23992">
    <property type="entry name" value="PBP_GOBP"/>
    <property type="match status" value="1"/>
</dbReference>
<evidence type="ECO:0000256" key="3">
    <source>
        <dbReference type="ARBA" id="ARBA00022525"/>
    </source>
</evidence>
<dbReference type="PANTHER" id="PTHR11857:SF43">
    <property type="entry name" value="GEO07291P1-RELATED"/>
    <property type="match status" value="1"/>
</dbReference>
<gene>
    <name evidence="7" type="ORF">DMAD_02084</name>
</gene>
<dbReference type="Gene3D" id="1.10.238.20">
    <property type="entry name" value="Pheromone/general odorant binding protein domain"/>
    <property type="match status" value="1"/>
</dbReference>
<evidence type="ECO:0000313" key="8">
    <source>
        <dbReference type="Proteomes" id="UP001500889"/>
    </source>
</evidence>
<dbReference type="Proteomes" id="UP001500889">
    <property type="component" value="Chromosome A"/>
</dbReference>
<dbReference type="InterPro" id="IPR006170">
    <property type="entry name" value="PBP/GOBP"/>
</dbReference>
<evidence type="ECO:0000256" key="5">
    <source>
        <dbReference type="ARBA" id="ARBA00023157"/>
    </source>
</evidence>
<keyword evidence="3" id="KW-0964">Secreted</keyword>
<reference evidence="7 8" key="1">
    <citation type="submission" date="2024-02" db="EMBL/GenBank/DDBJ databases">
        <title>A chromosome-level genome assembly of Drosophila madeirensis, a fruit fly species endemic to Madeira island.</title>
        <authorList>
            <person name="Tomihara K."/>
            <person name="Llopart A."/>
            <person name="Yamamoto D."/>
        </authorList>
    </citation>
    <scope>NUCLEOTIDE SEQUENCE [LARGE SCALE GENOMIC DNA]</scope>
    <source>
        <strain evidence="7 8">RF1</strain>
    </source>
</reference>
<protein>
    <recommendedName>
        <fullName evidence="9">Odorant-binding protein 19c</fullName>
    </recommendedName>
</protein>
<feature type="signal peptide" evidence="6">
    <location>
        <begin position="1"/>
        <end position="26"/>
    </location>
</feature>
<dbReference type="EMBL" id="AP029266">
    <property type="protein sequence ID" value="BFG02617.1"/>
    <property type="molecule type" value="Genomic_DNA"/>
</dbReference>
<proteinExistence type="inferred from homology"/>
<dbReference type="Pfam" id="PF01395">
    <property type="entry name" value="PBP_GOBP"/>
    <property type="match status" value="1"/>
</dbReference>
<feature type="chain" id="PRO_5043706524" description="Odorant-binding protein 19c" evidence="6">
    <location>
        <begin position="27"/>
        <end position="171"/>
    </location>
</feature>
<evidence type="ECO:0000256" key="4">
    <source>
        <dbReference type="ARBA" id="ARBA00022729"/>
    </source>
</evidence>
<dbReference type="SMART" id="SM00708">
    <property type="entry name" value="PhBP"/>
    <property type="match status" value="1"/>
</dbReference>
<keyword evidence="8" id="KW-1185">Reference proteome</keyword>
<dbReference type="GO" id="GO:0007608">
    <property type="term" value="P:sensory perception of smell"/>
    <property type="evidence" value="ECO:0007669"/>
    <property type="project" value="TreeGrafter"/>
</dbReference>
<dbReference type="GO" id="GO:0005549">
    <property type="term" value="F:odorant binding"/>
    <property type="evidence" value="ECO:0007669"/>
    <property type="project" value="InterPro"/>
</dbReference>
<dbReference type="PANTHER" id="PTHR11857">
    <property type="entry name" value="ODORANT BINDING PROTEIN-RELATED"/>
    <property type="match status" value="1"/>
</dbReference>
<evidence type="ECO:0000256" key="1">
    <source>
        <dbReference type="ARBA" id="ARBA00004613"/>
    </source>
</evidence>
<organism evidence="7 8">
    <name type="scientific">Drosophila madeirensis</name>
    <name type="common">Fruit fly</name>
    <dbReference type="NCBI Taxonomy" id="30013"/>
    <lineage>
        <taxon>Eukaryota</taxon>
        <taxon>Metazoa</taxon>
        <taxon>Ecdysozoa</taxon>
        <taxon>Arthropoda</taxon>
        <taxon>Hexapoda</taxon>
        <taxon>Insecta</taxon>
        <taxon>Pterygota</taxon>
        <taxon>Neoptera</taxon>
        <taxon>Endopterygota</taxon>
        <taxon>Diptera</taxon>
        <taxon>Brachycera</taxon>
        <taxon>Muscomorpha</taxon>
        <taxon>Ephydroidea</taxon>
        <taxon>Drosophilidae</taxon>
        <taxon>Drosophila</taxon>
        <taxon>Sophophora</taxon>
    </lineage>
</organism>
<evidence type="ECO:0008006" key="9">
    <source>
        <dbReference type="Google" id="ProtNLM"/>
    </source>
</evidence>
<evidence type="ECO:0000256" key="2">
    <source>
        <dbReference type="ARBA" id="ARBA00008098"/>
    </source>
</evidence>
<evidence type="ECO:0000313" key="7">
    <source>
        <dbReference type="EMBL" id="BFG02617.1"/>
    </source>
</evidence>
<accession>A0AAU9G4L3</accession>